<dbReference type="Proteomes" id="UP001374579">
    <property type="component" value="Unassembled WGS sequence"/>
</dbReference>
<protein>
    <recommendedName>
        <fullName evidence="2">Apple domain-containing protein</fullName>
    </recommendedName>
</protein>
<evidence type="ECO:0000313" key="4">
    <source>
        <dbReference type="Proteomes" id="UP001374579"/>
    </source>
</evidence>
<organism evidence="3 4">
    <name type="scientific">Littorina saxatilis</name>
    <dbReference type="NCBI Taxonomy" id="31220"/>
    <lineage>
        <taxon>Eukaryota</taxon>
        <taxon>Metazoa</taxon>
        <taxon>Spiralia</taxon>
        <taxon>Lophotrochozoa</taxon>
        <taxon>Mollusca</taxon>
        <taxon>Gastropoda</taxon>
        <taxon>Caenogastropoda</taxon>
        <taxon>Littorinimorpha</taxon>
        <taxon>Littorinoidea</taxon>
        <taxon>Littorinidae</taxon>
        <taxon>Littorina</taxon>
    </lineage>
</organism>
<dbReference type="AlphaFoldDB" id="A0AAN9B3T9"/>
<feature type="chain" id="PRO_5042825980" description="Apple domain-containing protein" evidence="1">
    <location>
        <begin position="24"/>
        <end position="243"/>
    </location>
</feature>
<sequence length="243" mass="26245">MNDNKMRLTVNHILTTLTLLVSCDVCLSTSQQRSGLYALLTNDYIFDDAVVFTSSSVKSELHCVLACLEDCTCVSLTYNPNGGVCRGHSVNKAFARASISPGTRVIVLTPNIAGTWLEQSCTLTSDCPAAQSACVGGKCVPALGNYYSEGSNSCVDSCELCALQTEFVTYDRHAIWGNLAYEVTGTSRDGCLATCQNDTLCPAVTYDSHAMNCKVHHLTWKDVPASGLKTDLGGWFYFQKKCA</sequence>
<evidence type="ECO:0000259" key="2">
    <source>
        <dbReference type="PROSITE" id="PS50948"/>
    </source>
</evidence>
<keyword evidence="1" id="KW-0732">Signal</keyword>
<proteinExistence type="predicted"/>
<evidence type="ECO:0000256" key="1">
    <source>
        <dbReference type="SAM" id="SignalP"/>
    </source>
</evidence>
<dbReference type="Pfam" id="PF00024">
    <property type="entry name" value="PAN_1"/>
    <property type="match status" value="2"/>
</dbReference>
<reference evidence="3 4" key="1">
    <citation type="submission" date="2024-02" db="EMBL/GenBank/DDBJ databases">
        <title>Chromosome-scale genome assembly of the rough periwinkle Littorina saxatilis.</title>
        <authorList>
            <person name="De Jode A."/>
            <person name="Faria R."/>
            <person name="Formenti G."/>
            <person name="Sims Y."/>
            <person name="Smith T.P."/>
            <person name="Tracey A."/>
            <person name="Wood J.M.D."/>
            <person name="Zagrodzka Z.B."/>
            <person name="Johannesson K."/>
            <person name="Butlin R.K."/>
            <person name="Leder E.H."/>
        </authorList>
    </citation>
    <scope>NUCLEOTIDE SEQUENCE [LARGE SCALE GENOMIC DNA]</scope>
    <source>
        <strain evidence="3">Snail1</strain>
        <tissue evidence="3">Muscle</tissue>
    </source>
</reference>
<dbReference type="SMART" id="SM00473">
    <property type="entry name" value="PAN_AP"/>
    <property type="match status" value="2"/>
</dbReference>
<name>A0AAN9B3T9_9CAEN</name>
<accession>A0AAN9B3T9</accession>
<evidence type="ECO:0000313" key="3">
    <source>
        <dbReference type="EMBL" id="KAK7098771.1"/>
    </source>
</evidence>
<comment type="caution">
    <text evidence="3">The sequence shown here is derived from an EMBL/GenBank/DDBJ whole genome shotgun (WGS) entry which is preliminary data.</text>
</comment>
<keyword evidence="4" id="KW-1185">Reference proteome</keyword>
<dbReference type="PROSITE" id="PS51257">
    <property type="entry name" value="PROKAR_LIPOPROTEIN"/>
    <property type="match status" value="1"/>
</dbReference>
<dbReference type="InterPro" id="IPR003609">
    <property type="entry name" value="Pan_app"/>
</dbReference>
<dbReference type="EMBL" id="JBAMIC010000012">
    <property type="protein sequence ID" value="KAK7098771.1"/>
    <property type="molecule type" value="Genomic_DNA"/>
</dbReference>
<gene>
    <name evidence="3" type="ORF">V1264_003007</name>
</gene>
<dbReference type="SUPFAM" id="SSF57414">
    <property type="entry name" value="Hairpin loop containing domain-like"/>
    <property type="match status" value="2"/>
</dbReference>
<feature type="signal peptide" evidence="1">
    <location>
        <begin position="1"/>
        <end position="23"/>
    </location>
</feature>
<feature type="domain" description="Apple" evidence="2">
    <location>
        <begin position="161"/>
        <end position="242"/>
    </location>
</feature>
<dbReference type="PROSITE" id="PS50948">
    <property type="entry name" value="PAN"/>
    <property type="match status" value="1"/>
</dbReference>